<dbReference type="AlphaFoldDB" id="A0AAD4NDY9"/>
<dbReference type="EMBL" id="JAKKPZ010000002">
    <property type="protein sequence ID" value="KAI1726365.1"/>
    <property type="molecule type" value="Genomic_DNA"/>
</dbReference>
<name>A0AAD4NDY9_9BILA</name>
<evidence type="ECO:0000313" key="2">
    <source>
        <dbReference type="Proteomes" id="UP001201812"/>
    </source>
</evidence>
<reference evidence="1" key="1">
    <citation type="submission" date="2022-01" db="EMBL/GenBank/DDBJ databases">
        <title>Genome Sequence Resource for Two Populations of Ditylenchus destructor, the Migratory Endoparasitic Phytonematode.</title>
        <authorList>
            <person name="Zhang H."/>
            <person name="Lin R."/>
            <person name="Xie B."/>
        </authorList>
    </citation>
    <scope>NUCLEOTIDE SEQUENCE</scope>
    <source>
        <strain evidence="1">BazhouSP</strain>
    </source>
</reference>
<organism evidence="1 2">
    <name type="scientific">Ditylenchus destructor</name>
    <dbReference type="NCBI Taxonomy" id="166010"/>
    <lineage>
        <taxon>Eukaryota</taxon>
        <taxon>Metazoa</taxon>
        <taxon>Ecdysozoa</taxon>
        <taxon>Nematoda</taxon>
        <taxon>Chromadorea</taxon>
        <taxon>Rhabditida</taxon>
        <taxon>Tylenchina</taxon>
        <taxon>Tylenchomorpha</taxon>
        <taxon>Sphaerularioidea</taxon>
        <taxon>Anguinidae</taxon>
        <taxon>Anguininae</taxon>
        <taxon>Ditylenchus</taxon>
    </lineage>
</organism>
<evidence type="ECO:0000313" key="1">
    <source>
        <dbReference type="EMBL" id="KAI1726365.1"/>
    </source>
</evidence>
<proteinExistence type="predicted"/>
<protein>
    <submittedName>
        <fullName evidence="1">Uncharacterized protein</fullName>
    </submittedName>
</protein>
<gene>
    <name evidence="1" type="ORF">DdX_03083</name>
</gene>
<comment type="caution">
    <text evidence="1">The sequence shown here is derived from an EMBL/GenBank/DDBJ whole genome shotgun (WGS) entry which is preliminary data.</text>
</comment>
<dbReference type="Proteomes" id="UP001201812">
    <property type="component" value="Unassembled WGS sequence"/>
</dbReference>
<sequence length="255" mass="29101">MERSAVNTAASKNAEYVYGRDYLDHLSLTSGEEAYGSLLSDDSTYFTELGKNMRIVTEIPPLKETVKIIPTTKQHERPSIIPIDSELLGILNKKYRSKGKGPDMSTPNSQPNRIEKIPVAPEYYKQAVSEICRTFVRSFVHEEGSRINKKLLELKVEFLDGTTPTLSARTRSENGTHKNLTNTFLRRNKRIYDNVAAMLKLMNARSKNCYSTQSQLNFFKYPAFTGDGIIVRKRKEVLQHKRYKYANKVLQLIAG</sequence>
<keyword evidence="2" id="KW-1185">Reference proteome</keyword>
<accession>A0AAD4NDY9</accession>